<gene>
    <name evidence="1" type="ORF">DZC73_26340</name>
</gene>
<dbReference type="InterPro" id="IPR011990">
    <property type="entry name" value="TPR-like_helical_dom_sf"/>
</dbReference>
<sequence>MACTLAHADDDLVQDLAQVQRHWQAGEVRAALSYAHLTSGEHPDSMEALAWLVMIEDRMGQADSAMSRLLQALKERPRDEHLRTALTRLVKDRKGCTATLRAAGIETGRFIPGRQAFALVPAAGRPRLVPGLLTSGTDGDHARFSASSVVGTSAMLVFDTAGRLIAEGDDPQALRVLAPMKTPMPVKPGMGAEELYETLLPNVIQDQPCG</sequence>
<dbReference type="AlphaFoldDB" id="A0A3N7ISY2"/>
<keyword evidence="2" id="KW-1185">Reference proteome</keyword>
<accession>A0A3N7ISY2</accession>
<dbReference type="EMBL" id="QUSW01000009">
    <property type="protein sequence ID" value="RQP21952.1"/>
    <property type="molecule type" value="Genomic_DNA"/>
</dbReference>
<reference evidence="1 2" key="2">
    <citation type="submission" date="2018-12" db="EMBL/GenBank/DDBJ databases">
        <title>Rhizobacter gummiphilus sp. nov., a rubber-degrading bacterium isolated from the soil of a botanical garden in Japan.</title>
        <authorList>
            <person name="Shunsuke S.S."/>
        </authorList>
    </citation>
    <scope>NUCLEOTIDE SEQUENCE [LARGE SCALE GENOMIC DNA]</scope>
    <source>
        <strain evidence="1 2">S-16</strain>
    </source>
</reference>
<name>A0A3N7ISY2_9BURK</name>
<dbReference type="Proteomes" id="UP000267464">
    <property type="component" value="Unassembled WGS sequence"/>
</dbReference>
<protein>
    <submittedName>
        <fullName evidence="1">Tetratricopeptide repeat protein</fullName>
    </submittedName>
</protein>
<dbReference type="Pfam" id="PF14559">
    <property type="entry name" value="TPR_19"/>
    <property type="match status" value="1"/>
</dbReference>
<evidence type="ECO:0000313" key="2">
    <source>
        <dbReference type="Proteomes" id="UP000267464"/>
    </source>
</evidence>
<organism evidence="1 2">
    <name type="scientific">Piscinibacter terrae</name>
    <dbReference type="NCBI Taxonomy" id="2496871"/>
    <lineage>
        <taxon>Bacteria</taxon>
        <taxon>Pseudomonadati</taxon>
        <taxon>Pseudomonadota</taxon>
        <taxon>Betaproteobacteria</taxon>
        <taxon>Burkholderiales</taxon>
        <taxon>Sphaerotilaceae</taxon>
        <taxon>Piscinibacter</taxon>
    </lineage>
</organism>
<reference evidence="1 2" key="1">
    <citation type="submission" date="2018-08" db="EMBL/GenBank/DDBJ databases">
        <authorList>
            <person name="Khan S.A."/>
            <person name="Jeon C.O."/>
            <person name="Chun B.H."/>
            <person name="Jeong S.E."/>
        </authorList>
    </citation>
    <scope>NUCLEOTIDE SEQUENCE [LARGE SCALE GENOMIC DNA]</scope>
    <source>
        <strain evidence="1 2">S-16</strain>
    </source>
</reference>
<dbReference type="SUPFAM" id="SSF48452">
    <property type="entry name" value="TPR-like"/>
    <property type="match status" value="1"/>
</dbReference>
<evidence type="ECO:0000313" key="1">
    <source>
        <dbReference type="EMBL" id="RQP21952.1"/>
    </source>
</evidence>
<proteinExistence type="predicted"/>
<comment type="caution">
    <text evidence="1">The sequence shown here is derived from an EMBL/GenBank/DDBJ whole genome shotgun (WGS) entry which is preliminary data.</text>
</comment>